<evidence type="ECO:0000259" key="5">
    <source>
        <dbReference type="PROSITE" id="PS51293"/>
    </source>
</evidence>
<dbReference type="PANTHER" id="PTHR21689:SF2">
    <property type="entry name" value="PROTEIN LIN-9 HOMOLOG"/>
    <property type="match status" value="1"/>
</dbReference>
<feature type="compositionally biased region" description="Basic residues" evidence="4">
    <location>
        <begin position="347"/>
        <end position="356"/>
    </location>
</feature>
<evidence type="ECO:0000256" key="1">
    <source>
        <dbReference type="ARBA" id="ARBA00004123"/>
    </source>
</evidence>
<evidence type="ECO:0000313" key="6">
    <source>
        <dbReference type="EMBL" id="CAI9106776.1"/>
    </source>
</evidence>
<evidence type="ECO:0000256" key="3">
    <source>
        <dbReference type="SAM" id="Coils"/>
    </source>
</evidence>
<reference evidence="6" key="1">
    <citation type="submission" date="2023-03" db="EMBL/GenBank/DDBJ databases">
        <authorList>
            <person name="Julca I."/>
        </authorList>
    </citation>
    <scope>NUCLEOTIDE SEQUENCE</scope>
</reference>
<dbReference type="InterPro" id="IPR017884">
    <property type="entry name" value="SANT_dom"/>
</dbReference>
<organism evidence="6 7">
    <name type="scientific">Oldenlandia corymbosa var. corymbosa</name>
    <dbReference type="NCBI Taxonomy" id="529605"/>
    <lineage>
        <taxon>Eukaryota</taxon>
        <taxon>Viridiplantae</taxon>
        <taxon>Streptophyta</taxon>
        <taxon>Embryophyta</taxon>
        <taxon>Tracheophyta</taxon>
        <taxon>Spermatophyta</taxon>
        <taxon>Magnoliopsida</taxon>
        <taxon>eudicotyledons</taxon>
        <taxon>Gunneridae</taxon>
        <taxon>Pentapetalae</taxon>
        <taxon>asterids</taxon>
        <taxon>lamiids</taxon>
        <taxon>Gentianales</taxon>
        <taxon>Rubiaceae</taxon>
        <taxon>Rubioideae</taxon>
        <taxon>Spermacoceae</taxon>
        <taxon>Hedyotis-Oldenlandia complex</taxon>
        <taxon>Oldenlandia</taxon>
    </lineage>
</organism>
<evidence type="ECO:0000256" key="2">
    <source>
        <dbReference type="ARBA" id="ARBA00023242"/>
    </source>
</evidence>
<gene>
    <name evidence="6" type="ORF">OLC1_LOCUS15223</name>
</gene>
<dbReference type="Proteomes" id="UP001161247">
    <property type="component" value="Chromosome 5"/>
</dbReference>
<dbReference type="Pfam" id="PF00249">
    <property type="entry name" value="Myb_DNA-binding"/>
    <property type="match status" value="1"/>
</dbReference>
<dbReference type="Gene3D" id="1.20.58.1880">
    <property type="match status" value="1"/>
</dbReference>
<keyword evidence="3" id="KW-0175">Coiled coil</keyword>
<dbReference type="Pfam" id="PF06584">
    <property type="entry name" value="DIRP"/>
    <property type="match status" value="1"/>
</dbReference>
<dbReference type="GO" id="GO:0006351">
    <property type="term" value="P:DNA-templated transcription"/>
    <property type="evidence" value="ECO:0007669"/>
    <property type="project" value="InterPro"/>
</dbReference>
<dbReference type="InterPro" id="IPR033471">
    <property type="entry name" value="DIRP"/>
</dbReference>
<dbReference type="EMBL" id="OX459122">
    <property type="protein sequence ID" value="CAI9106776.1"/>
    <property type="molecule type" value="Genomic_DNA"/>
</dbReference>
<comment type="subcellular location">
    <subcellularLocation>
        <location evidence="1">Nucleus</location>
    </subcellularLocation>
</comment>
<keyword evidence="2" id="KW-0539">Nucleus</keyword>
<feature type="region of interest" description="Disordered" evidence="4">
    <location>
        <begin position="291"/>
        <end position="362"/>
    </location>
</feature>
<dbReference type="GO" id="GO:0003677">
    <property type="term" value="F:DNA binding"/>
    <property type="evidence" value="ECO:0007669"/>
    <property type="project" value="TreeGrafter"/>
</dbReference>
<feature type="compositionally biased region" description="Polar residues" evidence="4">
    <location>
        <begin position="229"/>
        <end position="251"/>
    </location>
</feature>
<feature type="compositionally biased region" description="Basic residues" evidence="4">
    <location>
        <begin position="291"/>
        <end position="302"/>
    </location>
</feature>
<feature type="compositionally biased region" description="Basic and acidic residues" evidence="4">
    <location>
        <begin position="303"/>
        <end position="312"/>
    </location>
</feature>
<feature type="compositionally biased region" description="Polar residues" evidence="4">
    <location>
        <begin position="141"/>
        <end position="160"/>
    </location>
</feature>
<feature type="compositionally biased region" description="Polar residues" evidence="4">
    <location>
        <begin position="336"/>
        <end position="346"/>
    </location>
</feature>
<dbReference type="GO" id="GO:0005654">
    <property type="term" value="C:nucleoplasm"/>
    <property type="evidence" value="ECO:0007669"/>
    <property type="project" value="TreeGrafter"/>
</dbReference>
<keyword evidence="7" id="KW-1185">Reference proteome</keyword>
<dbReference type="InterPro" id="IPR001005">
    <property type="entry name" value="SANT/Myb"/>
</dbReference>
<feature type="compositionally biased region" description="Polar residues" evidence="4">
    <location>
        <begin position="535"/>
        <end position="554"/>
    </location>
</feature>
<dbReference type="SMART" id="SM01135">
    <property type="entry name" value="DIRP"/>
    <property type="match status" value="1"/>
</dbReference>
<dbReference type="InterPro" id="IPR010561">
    <property type="entry name" value="LIN-9/ALY1"/>
</dbReference>
<feature type="compositionally biased region" description="Basic residues" evidence="4">
    <location>
        <begin position="1"/>
        <end position="11"/>
    </location>
</feature>
<feature type="region of interest" description="Disordered" evidence="4">
    <location>
        <begin position="228"/>
        <end position="266"/>
    </location>
</feature>
<dbReference type="PROSITE" id="PS51293">
    <property type="entry name" value="SANT"/>
    <property type="match status" value="1"/>
</dbReference>
<dbReference type="GO" id="GO:0006357">
    <property type="term" value="P:regulation of transcription by RNA polymerase II"/>
    <property type="evidence" value="ECO:0007669"/>
    <property type="project" value="TreeGrafter"/>
</dbReference>
<feature type="compositionally biased region" description="Polar residues" evidence="4">
    <location>
        <begin position="509"/>
        <end position="527"/>
    </location>
</feature>
<protein>
    <submittedName>
        <fullName evidence="6">OLC1v1005995C1</fullName>
    </submittedName>
</protein>
<feature type="compositionally biased region" description="Acidic residues" evidence="4">
    <location>
        <begin position="314"/>
        <end position="324"/>
    </location>
</feature>
<feature type="region of interest" description="Disordered" evidence="4">
    <location>
        <begin position="1"/>
        <end position="43"/>
    </location>
</feature>
<dbReference type="AlphaFoldDB" id="A0AAV1DI13"/>
<dbReference type="SUPFAM" id="SSF46689">
    <property type="entry name" value="Homeodomain-like"/>
    <property type="match status" value="1"/>
</dbReference>
<evidence type="ECO:0000256" key="4">
    <source>
        <dbReference type="SAM" id="MobiDB-lite"/>
    </source>
</evidence>
<feature type="coiled-coil region" evidence="3">
    <location>
        <begin position="866"/>
        <end position="893"/>
    </location>
</feature>
<sequence>MGPARKSRNPNKRYSSVNEASPVKESENSGRSSLRKRKISDMLGPQWSKEELSRFYEAYRKYNRNWKKIAAAVKHRSVEMVEALFTMNKAYLSLPEGTASVRGLEAMMQDYYSNLASDSDQESNDGVGTSRKPQKRVRGKSQPNNSKTFENDFVSDSPTATPYGFQSMLKKKRTGVTRKRTPRVPIAYENGNGKRLSSPAGQGAKLETATNDDDVTHEIVIALAEASQLGGSPQVSQTPSRRTESVMSSPARNRERKKMTRAKHVDSDIDEEELEVSMEADTGQISRRKGYLKRNVHASSRGKRFDGKKTNVDDTGDNQFDDTLESCSGTEGKRFVTSSFKPSSQGPRKRLKRTPLPKRDEDSSFDALQTLADLCFKAPQEVTEDESTVQIKDEGDHVDEIESFVNKPAALQRDKHRPLGQKTKSDKSVVAKPELFSNKMFKPGKALNSDVNIVPEVEQENYLSKSTRRRPKPVGPKIKKFEAQHPSGDVIEPQDDETNAGKLSRSKRSSQTASPKLTKNAEHSSNTDLRREGSDSAQSAVQVPLPNQTSSPSKVRSKRKTDLKKTDVPKDLKVAEKLLNDRAIGPVASPDDTACSLKKKLSNCLSNHLLRRWCTYEWFYNAIDYPWFAKREFVEYLEHVGLGHIPRLTRVEWGVIRSSLGKPRRFSQQFLKEEKEKLNRYRDSVRTHYTELREGVRDGLPTDLSRPLSVGQHVIAIHPKSREIHDGSVLTVDHSRCRVQFDRPDLGVEFVTDIDCMPFNPMENMPTLLARQFDVDKFFENFNELRMNEQAKDYMKILPSDNLENINGLSHLSPSTFHLKQTKASEDANLQARVGTRQTLIYHPMPYPQPATTAQVQAKEADVQALAKLNRSLDKKEALVSELKRLNDDVVENSSLKESESFKKQYAAVLVQLHDANEQVNSALISLRQRNTYPGTTSLWLRPIGDPSPTLNSLDRSICESNDSRSQVNEIIESSRRKARTMVDVAMQAMSSYKVKEHTKIEEAIDYVNEQLPLDDSSISAAPETDAKVAADKNEAPVPSELISQCVATLLMIQKCTERQFPPADVAQILDSAVTNLKPCCPQNLPVYTEIQKCMGMVKNQILALIPT</sequence>
<proteinExistence type="predicted"/>
<evidence type="ECO:0000313" key="7">
    <source>
        <dbReference type="Proteomes" id="UP001161247"/>
    </source>
</evidence>
<dbReference type="CDD" id="cd00167">
    <property type="entry name" value="SANT"/>
    <property type="match status" value="1"/>
</dbReference>
<feature type="domain" description="SANT" evidence="5">
    <location>
        <begin position="42"/>
        <end position="79"/>
    </location>
</feature>
<dbReference type="GO" id="GO:0051726">
    <property type="term" value="P:regulation of cell cycle"/>
    <property type="evidence" value="ECO:0007669"/>
    <property type="project" value="TreeGrafter"/>
</dbReference>
<feature type="region of interest" description="Disordered" evidence="4">
    <location>
        <begin position="405"/>
        <end position="567"/>
    </location>
</feature>
<dbReference type="GO" id="GO:0017053">
    <property type="term" value="C:transcription repressor complex"/>
    <property type="evidence" value="ECO:0007669"/>
    <property type="project" value="InterPro"/>
</dbReference>
<feature type="compositionally biased region" description="Basic residues" evidence="4">
    <location>
        <begin position="169"/>
        <end position="182"/>
    </location>
</feature>
<feature type="region of interest" description="Disordered" evidence="4">
    <location>
        <begin position="116"/>
        <end position="203"/>
    </location>
</feature>
<dbReference type="SMART" id="SM00717">
    <property type="entry name" value="SANT"/>
    <property type="match status" value="1"/>
</dbReference>
<dbReference type="PANTHER" id="PTHR21689">
    <property type="entry name" value="LIN-9"/>
    <property type="match status" value="1"/>
</dbReference>
<dbReference type="InterPro" id="IPR009057">
    <property type="entry name" value="Homeodomain-like_sf"/>
</dbReference>
<name>A0AAV1DI13_OLDCO</name>
<accession>A0AAV1DI13</accession>